<feature type="domain" description="Transglycosylase SLT" evidence="3">
    <location>
        <begin position="233"/>
        <end position="332"/>
    </location>
</feature>
<dbReference type="Gene3D" id="1.10.530.10">
    <property type="match status" value="1"/>
</dbReference>
<dbReference type="InterPro" id="IPR000189">
    <property type="entry name" value="Transglyc_AS"/>
</dbReference>
<sequence length="675" mass="72551">FLAYKLIIRGGDGVDSDFPDQVAEKASQAAKAANQVYQTAHSVQAAQAAIGAAGSGGASAGATVGAAAGGPLGAVIAAVLTSKTFWKFIGSLLVIIFLIMYIVANLLSLVLSYIGFSSPDDYVNQARQSELLNLQTRIETILSQTEAKNEVLSLIEGKRDEILEEIEDDFDGSGCDEYEIIRDEYDTVLVPQLSRYLAVMFEEKWTGSQIRSFGGYGGEDSFSTDLTSEYDEYFELAAATYDVSVSLLKAMAKTESDFDPNAVSHAGAIGIMQLMPATARELGVTDPYDPQQNIMGGAKYIAAQIRAFSAYPNGLELAIAAYNAGGKAVRDAGYRIPQNGETPAYVAKVMALLGGGEIPDGGIEAGSTDSVSLNMMKTTINSELDTFFGWNLTRIREVTISEGEGEEKTETTTTIAQYSILLKLNHELTETSTGYEYRYVTSRSLFNLVVKLLQAIQDGSRAMKDILFQMFSWKEFITGVGASEDGIWGDIDTAGDTITYETVSGCVKEVVYFNQGEEPWRSMKYGTSTIGSAGCGPTAMAIVISTLTGETVTPKMMADYSIEHGEYVSGQGTSHSFPANAARHWGLSVKRVGKNRMSEVVQSLKQGKLIVVICAPNTISGSSGHYIVLTGVDAQGYITIADPGSRSRTGKVYSVDTIQSYGRNLEDGAFWIIGK</sequence>
<evidence type="ECO:0000313" key="5">
    <source>
        <dbReference type="EMBL" id="ERI80290.1"/>
    </source>
</evidence>
<dbReference type="Gene3D" id="3.90.70.10">
    <property type="entry name" value="Cysteine proteinases"/>
    <property type="match status" value="1"/>
</dbReference>
<comment type="caution">
    <text evidence="5">The sequence shown here is derived from an EMBL/GenBank/DDBJ whole genome shotgun (WGS) entry which is preliminary data.</text>
</comment>
<dbReference type="Pfam" id="PF13529">
    <property type="entry name" value="Peptidase_C39_2"/>
    <property type="match status" value="1"/>
</dbReference>
<proteinExistence type="inferred from homology"/>
<feature type="transmembrane region" description="Helical" evidence="2">
    <location>
        <begin position="60"/>
        <end position="80"/>
    </location>
</feature>
<dbReference type="PROSITE" id="PS00922">
    <property type="entry name" value="TRANSGLYCOSYLASE"/>
    <property type="match status" value="1"/>
</dbReference>
<feature type="non-terminal residue" evidence="5">
    <location>
        <position position="1"/>
    </location>
</feature>
<protein>
    <submittedName>
        <fullName evidence="5">Transglycosylase SLT domain protein</fullName>
    </submittedName>
</protein>
<dbReference type="GO" id="GO:0008933">
    <property type="term" value="F:peptidoglycan lytic transglycosylase activity"/>
    <property type="evidence" value="ECO:0007669"/>
    <property type="project" value="UniProtKB-ARBA"/>
</dbReference>
<organism evidence="5 6">
    <name type="scientific">[Clostridium] symbiosum ATCC 14940</name>
    <dbReference type="NCBI Taxonomy" id="411472"/>
    <lineage>
        <taxon>Bacteria</taxon>
        <taxon>Bacillati</taxon>
        <taxon>Bacillota</taxon>
        <taxon>Clostridia</taxon>
        <taxon>Lachnospirales</taxon>
        <taxon>Lachnospiraceae</taxon>
        <taxon>Otoolea</taxon>
    </lineage>
</organism>
<comment type="similarity">
    <text evidence="1">Belongs to the transglycosylase Slt family.</text>
</comment>
<evidence type="ECO:0000313" key="6">
    <source>
        <dbReference type="Proteomes" id="UP000016491"/>
    </source>
</evidence>
<dbReference type="AlphaFoldDB" id="A0ABC9U386"/>
<evidence type="ECO:0000256" key="1">
    <source>
        <dbReference type="ARBA" id="ARBA00007734"/>
    </source>
</evidence>
<keyword evidence="2" id="KW-1133">Transmembrane helix</keyword>
<dbReference type="InterPro" id="IPR023346">
    <property type="entry name" value="Lysozyme-like_dom_sf"/>
</dbReference>
<feature type="transmembrane region" description="Helical" evidence="2">
    <location>
        <begin position="92"/>
        <end position="116"/>
    </location>
</feature>
<feature type="domain" description="Peptidase C39-like" evidence="4">
    <location>
        <begin position="509"/>
        <end position="643"/>
    </location>
</feature>
<name>A0ABC9U386_CLOSY</name>
<gene>
    <name evidence="5" type="ORF">CLOSYM_00395</name>
</gene>
<evidence type="ECO:0000256" key="2">
    <source>
        <dbReference type="SAM" id="Phobius"/>
    </source>
</evidence>
<dbReference type="InterPro" id="IPR008258">
    <property type="entry name" value="Transglycosylase_SLT_dom_1"/>
</dbReference>
<dbReference type="Proteomes" id="UP000016491">
    <property type="component" value="Unassembled WGS sequence"/>
</dbReference>
<accession>A0ABC9U386</accession>
<dbReference type="PANTHER" id="PTHR37423">
    <property type="entry name" value="SOLUBLE LYTIC MUREIN TRANSGLYCOSYLASE-RELATED"/>
    <property type="match status" value="1"/>
</dbReference>
<dbReference type="EMBL" id="AWSU01000031">
    <property type="protein sequence ID" value="ERI80290.1"/>
    <property type="molecule type" value="Genomic_DNA"/>
</dbReference>
<dbReference type="SUPFAM" id="SSF53955">
    <property type="entry name" value="Lysozyme-like"/>
    <property type="match status" value="1"/>
</dbReference>
<reference evidence="5 6" key="1">
    <citation type="submission" date="2013-07" db="EMBL/GenBank/DDBJ databases">
        <authorList>
            <person name="Weinstock G."/>
            <person name="Sodergren E."/>
            <person name="Wylie T."/>
            <person name="Fulton L."/>
            <person name="Fulton R."/>
            <person name="Fronick C."/>
            <person name="O'Laughlin M."/>
            <person name="Godfrey J."/>
            <person name="Miner T."/>
            <person name="Herter B."/>
            <person name="Appelbaum E."/>
            <person name="Cordes M."/>
            <person name="Lek S."/>
            <person name="Wollam A."/>
            <person name="Pepin K.H."/>
            <person name="Palsikar V.B."/>
            <person name="Mitreva M."/>
            <person name="Wilson R.K."/>
        </authorList>
    </citation>
    <scope>NUCLEOTIDE SEQUENCE [LARGE SCALE GENOMIC DNA]</scope>
    <source>
        <strain evidence="5 6">ATCC 14940</strain>
    </source>
</reference>
<dbReference type="RefSeq" id="WP_021643766.1">
    <property type="nucleotide sequence ID" value="NZ_KE993043.1"/>
</dbReference>
<evidence type="ECO:0000259" key="3">
    <source>
        <dbReference type="Pfam" id="PF01464"/>
    </source>
</evidence>
<keyword evidence="2" id="KW-0812">Transmembrane</keyword>
<evidence type="ECO:0000259" key="4">
    <source>
        <dbReference type="Pfam" id="PF13529"/>
    </source>
</evidence>
<dbReference type="Pfam" id="PF01464">
    <property type="entry name" value="SLT"/>
    <property type="match status" value="1"/>
</dbReference>
<dbReference type="CDD" id="cd00254">
    <property type="entry name" value="LT-like"/>
    <property type="match status" value="1"/>
</dbReference>
<dbReference type="InterPro" id="IPR039564">
    <property type="entry name" value="Peptidase_C39-like"/>
</dbReference>
<dbReference type="PANTHER" id="PTHR37423:SF2">
    <property type="entry name" value="MEMBRANE-BOUND LYTIC MUREIN TRANSGLYCOSYLASE C"/>
    <property type="match status" value="1"/>
</dbReference>
<keyword evidence="2" id="KW-0472">Membrane</keyword>